<evidence type="ECO:0000313" key="2">
    <source>
        <dbReference type="EMBL" id="RUS91247.1"/>
    </source>
</evidence>
<protein>
    <submittedName>
        <fullName evidence="2">Uncharacterized protein</fullName>
    </submittedName>
</protein>
<evidence type="ECO:0000313" key="3">
    <source>
        <dbReference type="Proteomes" id="UP000271974"/>
    </source>
</evidence>
<dbReference type="AlphaFoldDB" id="A0A433UBL1"/>
<comment type="caution">
    <text evidence="2">The sequence shown here is derived from an EMBL/GenBank/DDBJ whole genome shotgun (WGS) entry which is preliminary data.</text>
</comment>
<reference evidence="2 3" key="1">
    <citation type="submission" date="2019-01" db="EMBL/GenBank/DDBJ databases">
        <title>A draft genome assembly of the solar-powered sea slug Elysia chlorotica.</title>
        <authorList>
            <person name="Cai H."/>
            <person name="Li Q."/>
            <person name="Fang X."/>
            <person name="Li J."/>
            <person name="Curtis N.E."/>
            <person name="Altenburger A."/>
            <person name="Shibata T."/>
            <person name="Feng M."/>
            <person name="Maeda T."/>
            <person name="Schwartz J.A."/>
            <person name="Shigenobu S."/>
            <person name="Lundholm N."/>
            <person name="Nishiyama T."/>
            <person name="Yang H."/>
            <person name="Hasebe M."/>
            <person name="Li S."/>
            <person name="Pierce S.K."/>
            <person name="Wang J."/>
        </authorList>
    </citation>
    <scope>NUCLEOTIDE SEQUENCE [LARGE SCALE GENOMIC DNA]</scope>
    <source>
        <strain evidence="2">EC2010</strain>
        <tissue evidence="2">Whole organism of an adult</tissue>
    </source>
</reference>
<feature type="compositionally biased region" description="Basic and acidic residues" evidence="1">
    <location>
        <begin position="164"/>
        <end position="174"/>
    </location>
</feature>
<feature type="region of interest" description="Disordered" evidence="1">
    <location>
        <begin position="128"/>
        <end position="220"/>
    </location>
</feature>
<dbReference type="Proteomes" id="UP000271974">
    <property type="component" value="Unassembled WGS sequence"/>
</dbReference>
<gene>
    <name evidence="2" type="ORF">EGW08_000959</name>
</gene>
<proteinExistence type="predicted"/>
<sequence length="220" mass="24098">ELPPLPVGSTDTDADLDQGAVGGFKASCGDSTTNKKVFETPQQVRRAPPNDYADIRTLSRNQSRDRFAEAAAIQDNINNDLHYSGISDEEDLEDESHYSTLDEVRRNITEPPSIISTLPEVGTITAVGAEYAAPRDPAPSTTDNEYSIPRDPQELPDYQTPRGFEPENRQDNKDNQSGSELSKPAYAVMGVGAASNPMYSVPRSRPCDIGDIIPTPRLRY</sequence>
<feature type="non-terminal residue" evidence="2">
    <location>
        <position position="1"/>
    </location>
</feature>
<accession>A0A433UBL1</accession>
<organism evidence="2 3">
    <name type="scientific">Elysia chlorotica</name>
    <name type="common">Eastern emerald elysia</name>
    <name type="synonym">Sea slug</name>
    <dbReference type="NCBI Taxonomy" id="188477"/>
    <lineage>
        <taxon>Eukaryota</taxon>
        <taxon>Metazoa</taxon>
        <taxon>Spiralia</taxon>
        <taxon>Lophotrochozoa</taxon>
        <taxon>Mollusca</taxon>
        <taxon>Gastropoda</taxon>
        <taxon>Heterobranchia</taxon>
        <taxon>Euthyneura</taxon>
        <taxon>Panpulmonata</taxon>
        <taxon>Sacoglossa</taxon>
        <taxon>Placobranchoidea</taxon>
        <taxon>Plakobranchidae</taxon>
        <taxon>Elysia</taxon>
    </lineage>
</organism>
<evidence type="ECO:0000256" key="1">
    <source>
        <dbReference type="SAM" id="MobiDB-lite"/>
    </source>
</evidence>
<name>A0A433UBL1_ELYCH</name>
<keyword evidence="3" id="KW-1185">Reference proteome</keyword>
<dbReference type="EMBL" id="RQTK01000015">
    <property type="protein sequence ID" value="RUS91247.1"/>
    <property type="molecule type" value="Genomic_DNA"/>
</dbReference>